<dbReference type="Proteomes" id="UP000001194">
    <property type="component" value="Unassembled WGS sequence"/>
</dbReference>
<dbReference type="OrthoDB" id="10367161at2759"/>
<dbReference type="HOGENOM" id="CLU_1496816_0_0_1"/>
<sequence length="156" mass="17287">MAFADARFLPSGTYAIINVEYNRAVSFNKGFSASEVDYGCTISLLANKKWSIQGPPDVFADIGPDAEEEEDVASIKNPPKPHQWVIKRHSAEAQFYTIYSPTQPDLLWSLPNGDEGASLQLSADHDSRASFWKFKKLENVDGDPQAVCLFALITMT</sequence>
<keyword evidence="2" id="KW-1185">Reference proteome</keyword>
<name>B0CZN1_LACBS</name>
<organism evidence="2">
    <name type="scientific">Laccaria bicolor (strain S238N-H82 / ATCC MYA-4686)</name>
    <name type="common">Bicoloured deceiver</name>
    <name type="synonym">Laccaria laccata var. bicolor</name>
    <dbReference type="NCBI Taxonomy" id="486041"/>
    <lineage>
        <taxon>Eukaryota</taxon>
        <taxon>Fungi</taxon>
        <taxon>Dikarya</taxon>
        <taxon>Basidiomycota</taxon>
        <taxon>Agaricomycotina</taxon>
        <taxon>Agaricomycetes</taxon>
        <taxon>Agaricomycetidae</taxon>
        <taxon>Agaricales</taxon>
        <taxon>Agaricineae</taxon>
        <taxon>Hydnangiaceae</taxon>
        <taxon>Laccaria</taxon>
    </lineage>
</organism>
<evidence type="ECO:0000313" key="2">
    <source>
        <dbReference type="Proteomes" id="UP000001194"/>
    </source>
</evidence>
<evidence type="ECO:0000313" key="1">
    <source>
        <dbReference type="EMBL" id="EDR12179.1"/>
    </source>
</evidence>
<accession>B0CZN1</accession>
<dbReference type="AlphaFoldDB" id="B0CZN1"/>
<dbReference type="Gene3D" id="2.80.10.50">
    <property type="match status" value="1"/>
</dbReference>
<dbReference type="EMBL" id="DS547094">
    <property type="protein sequence ID" value="EDR12179.1"/>
    <property type="molecule type" value="Genomic_DNA"/>
</dbReference>
<reference evidence="1 2" key="1">
    <citation type="journal article" date="2008" name="Nature">
        <title>The genome of Laccaria bicolor provides insights into mycorrhizal symbiosis.</title>
        <authorList>
            <person name="Martin F."/>
            <person name="Aerts A."/>
            <person name="Ahren D."/>
            <person name="Brun A."/>
            <person name="Danchin E.G.J."/>
            <person name="Duchaussoy F."/>
            <person name="Gibon J."/>
            <person name="Kohler A."/>
            <person name="Lindquist E."/>
            <person name="Pereda V."/>
            <person name="Salamov A."/>
            <person name="Shapiro H.J."/>
            <person name="Wuyts J."/>
            <person name="Blaudez D."/>
            <person name="Buee M."/>
            <person name="Brokstein P."/>
            <person name="Canbaeck B."/>
            <person name="Cohen D."/>
            <person name="Courty P.E."/>
            <person name="Coutinho P.M."/>
            <person name="Delaruelle C."/>
            <person name="Detter J.C."/>
            <person name="Deveau A."/>
            <person name="DiFazio S."/>
            <person name="Duplessis S."/>
            <person name="Fraissinet-Tachet L."/>
            <person name="Lucic E."/>
            <person name="Frey-Klett P."/>
            <person name="Fourrey C."/>
            <person name="Feussner I."/>
            <person name="Gay G."/>
            <person name="Grimwood J."/>
            <person name="Hoegger P.J."/>
            <person name="Jain P."/>
            <person name="Kilaru S."/>
            <person name="Labbe J."/>
            <person name="Lin Y.C."/>
            <person name="Legue V."/>
            <person name="Le Tacon F."/>
            <person name="Marmeisse R."/>
            <person name="Melayah D."/>
            <person name="Montanini B."/>
            <person name="Muratet M."/>
            <person name="Nehls U."/>
            <person name="Niculita-Hirzel H."/>
            <person name="Oudot-Le Secq M.P."/>
            <person name="Peter M."/>
            <person name="Quesneville H."/>
            <person name="Rajashekar B."/>
            <person name="Reich M."/>
            <person name="Rouhier N."/>
            <person name="Schmutz J."/>
            <person name="Yin T."/>
            <person name="Chalot M."/>
            <person name="Henrissat B."/>
            <person name="Kuees U."/>
            <person name="Lucas S."/>
            <person name="Van de Peer Y."/>
            <person name="Podila G.K."/>
            <person name="Polle A."/>
            <person name="Pukkila P.J."/>
            <person name="Richardson P.M."/>
            <person name="Rouze P."/>
            <person name="Sanders I.R."/>
            <person name="Stajich J.E."/>
            <person name="Tunlid A."/>
            <person name="Tuskan G."/>
            <person name="Grigoriev I.V."/>
        </authorList>
    </citation>
    <scope>NUCLEOTIDE SEQUENCE [LARGE SCALE GENOMIC DNA]</scope>
    <source>
        <strain evidence="2">S238N-H82 / ATCC MYA-4686</strain>
    </source>
</reference>
<gene>
    <name evidence="1" type="ORF">LACBIDRAFT_311284</name>
</gene>
<dbReference type="KEGG" id="lbc:LACBIDRAFT_311284"/>
<proteinExistence type="predicted"/>
<dbReference type="InParanoid" id="B0CZN1"/>
<dbReference type="GeneID" id="6072215"/>
<dbReference type="RefSeq" id="XP_001876443.1">
    <property type="nucleotide sequence ID" value="XM_001876408.1"/>
</dbReference>
<protein>
    <submittedName>
        <fullName evidence="1">Predicted protein</fullName>
    </submittedName>
</protein>